<dbReference type="EC" id="4.3.2.7" evidence="1"/>
<dbReference type="InterPro" id="IPR013024">
    <property type="entry name" value="GGCT-like"/>
</dbReference>
<gene>
    <name evidence="3" type="ORF">TWF191_004786</name>
</gene>
<accession>A0A7C8Q698</accession>
<dbReference type="Pfam" id="PF04752">
    <property type="entry name" value="ChaC"/>
    <property type="match status" value="2"/>
</dbReference>
<dbReference type="PANTHER" id="PTHR12192">
    <property type="entry name" value="CATION TRANSPORT PROTEIN CHAC-RELATED"/>
    <property type="match status" value="1"/>
</dbReference>
<reference evidence="3 4" key="1">
    <citation type="submission" date="2019-06" db="EMBL/GenBank/DDBJ databases">
        <authorList>
            <person name="Palmer J.M."/>
        </authorList>
    </citation>
    <scope>NUCLEOTIDE SEQUENCE [LARGE SCALE GENOMIC DNA]</scope>
    <source>
        <strain evidence="3 4">TWF191</strain>
    </source>
</reference>
<dbReference type="Proteomes" id="UP000483672">
    <property type="component" value="Unassembled WGS sequence"/>
</dbReference>
<dbReference type="GO" id="GO:0006751">
    <property type="term" value="P:glutathione catabolic process"/>
    <property type="evidence" value="ECO:0007669"/>
    <property type="project" value="InterPro"/>
</dbReference>
<dbReference type="AlphaFoldDB" id="A0A7C8Q698"/>
<dbReference type="EMBL" id="WIPF01000236">
    <property type="protein sequence ID" value="KAF3198625.1"/>
    <property type="molecule type" value="Genomic_DNA"/>
</dbReference>
<sequence length="226" mass="25634">MSNPLNDGEDFWIFGYGSLIWKPPPTFARRVPCYLERGYIRRFWQVPKCSRHLTDVPAFRCLGMFPQLRGSEDHRGTPEAPGRVVTLIAHETDEPVWGAAYLIAPAEVERIKTYLDLREINGYTIHRHPVYHNLPREESEDVPNPISAIVYIGTPDNPQFVGPPESIHALAQHILNSRGPSGENKEYLYNLYTALEQLAPEAHDSHVTELANTAAEIEGRLLKDLN</sequence>
<evidence type="ECO:0000313" key="4">
    <source>
        <dbReference type="Proteomes" id="UP000483672"/>
    </source>
</evidence>
<comment type="caution">
    <text evidence="3">The sequence shown here is derived from an EMBL/GenBank/DDBJ whole genome shotgun (WGS) entry which is preliminary data.</text>
</comment>
<dbReference type="PANTHER" id="PTHR12192:SF2">
    <property type="entry name" value="GLUTATHIONE-SPECIFIC GAMMA-GLUTAMYLCYCLOTRANSFERASE 2"/>
    <property type="match status" value="1"/>
</dbReference>
<keyword evidence="2" id="KW-0456">Lyase</keyword>
<protein>
    <recommendedName>
        <fullName evidence="1">glutathione-specific gamma-glutamylcyclotransferase</fullName>
        <ecNumber evidence="1">4.3.2.7</ecNumber>
    </recommendedName>
</protein>
<evidence type="ECO:0000256" key="1">
    <source>
        <dbReference type="ARBA" id="ARBA00012344"/>
    </source>
</evidence>
<evidence type="ECO:0000256" key="2">
    <source>
        <dbReference type="ARBA" id="ARBA00023239"/>
    </source>
</evidence>
<dbReference type="CDD" id="cd06661">
    <property type="entry name" value="GGCT_like"/>
    <property type="match status" value="1"/>
</dbReference>
<dbReference type="InterPro" id="IPR006840">
    <property type="entry name" value="ChaC"/>
</dbReference>
<dbReference type="Gene3D" id="3.10.490.10">
    <property type="entry name" value="Gamma-glutamyl cyclotransferase-like"/>
    <property type="match status" value="1"/>
</dbReference>
<evidence type="ECO:0000313" key="3">
    <source>
        <dbReference type="EMBL" id="KAF3198625.1"/>
    </source>
</evidence>
<dbReference type="GO" id="GO:0005737">
    <property type="term" value="C:cytoplasm"/>
    <property type="evidence" value="ECO:0007669"/>
    <property type="project" value="TreeGrafter"/>
</dbReference>
<organism evidence="3 4">
    <name type="scientific">Orbilia oligospora</name>
    <name type="common">Nematode-trapping fungus</name>
    <name type="synonym">Arthrobotrys oligospora</name>
    <dbReference type="NCBI Taxonomy" id="2813651"/>
    <lineage>
        <taxon>Eukaryota</taxon>
        <taxon>Fungi</taxon>
        <taxon>Dikarya</taxon>
        <taxon>Ascomycota</taxon>
        <taxon>Pezizomycotina</taxon>
        <taxon>Orbiliomycetes</taxon>
        <taxon>Orbiliales</taxon>
        <taxon>Orbiliaceae</taxon>
        <taxon>Orbilia</taxon>
    </lineage>
</organism>
<name>A0A7C8Q698_ORBOL</name>
<dbReference type="GO" id="GO:0061928">
    <property type="term" value="F:glutathione specific gamma-glutamylcyclotransferase activity"/>
    <property type="evidence" value="ECO:0007669"/>
    <property type="project" value="UniProtKB-EC"/>
</dbReference>
<proteinExistence type="predicted"/>